<proteinExistence type="predicted"/>
<sequence length="154" mass="16782">MQTRIDFSVVPTLQCGSGVKPAAVVGFRLATALFSKAVERKKVAGEVVRGDYAVGDMVRVVKAGKNAKGESKFSEPLEVIKLYKYSLLLSDGNVWNGGKIVKVPVCVGRENVSDVDTKSGVAKSLTNRSDYSRVSVRDKSLLKLPKKFEDFVVR</sequence>
<accession>A0AAV7TZE8</accession>
<comment type="caution">
    <text evidence="1">The sequence shown here is derived from an EMBL/GenBank/DDBJ whole genome shotgun (WGS) entry which is preliminary data.</text>
</comment>
<dbReference type="EMBL" id="JANPWB010000006">
    <property type="protein sequence ID" value="KAJ1181541.1"/>
    <property type="molecule type" value="Genomic_DNA"/>
</dbReference>
<gene>
    <name evidence="1" type="ORF">NDU88_006747</name>
</gene>
<protein>
    <submittedName>
        <fullName evidence="1">Uncharacterized protein</fullName>
    </submittedName>
</protein>
<dbReference type="AlphaFoldDB" id="A0AAV7TZE8"/>
<reference evidence="1" key="1">
    <citation type="journal article" date="2022" name="bioRxiv">
        <title>Sequencing and chromosome-scale assembly of the giantPleurodeles waltlgenome.</title>
        <authorList>
            <person name="Brown T."/>
            <person name="Elewa A."/>
            <person name="Iarovenko S."/>
            <person name="Subramanian E."/>
            <person name="Araus A.J."/>
            <person name="Petzold A."/>
            <person name="Susuki M."/>
            <person name="Suzuki K.-i.T."/>
            <person name="Hayashi T."/>
            <person name="Toyoda A."/>
            <person name="Oliveira C."/>
            <person name="Osipova E."/>
            <person name="Leigh N.D."/>
            <person name="Simon A."/>
            <person name="Yun M.H."/>
        </authorList>
    </citation>
    <scope>NUCLEOTIDE SEQUENCE</scope>
    <source>
        <strain evidence="1">20211129_DDA</strain>
        <tissue evidence="1">Liver</tissue>
    </source>
</reference>
<organism evidence="1 2">
    <name type="scientific">Pleurodeles waltl</name>
    <name type="common">Iberian ribbed newt</name>
    <dbReference type="NCBI Taxonomy" id="8319"/>
    <lineage>
        <taxon>Eukaryota</taxon>
        <taxon>Metazoa</taxon>
        <taxon>Chordata</taxon>
        <taxon>Craniata</taxon>
        <taxon>Vertebrata</taxon>
        <taxon>Euteleostomi</taxon>
        <taxon>Amphibia</taxon>
        <taxon>Batrachia</taxon>
        <taxon>Caudata</taxon>
        <taxon>Salamandroidea</taxon>
        <taxon>Salamandridae</taxon>
        <taxon>Pleurodelinae</taxon>
        <taxon>Pleurodeles</taxon>
    </lineage>
</organism>
<dbReference type="Proteomes" id="UP001066276">
    <property type="component" value="Chromosome 3_2"/>
</dbReference>
<evidence type="ECO:0000313" key="1">
    <source>
        <dbReference type="EMBL" id="KAJ1181541.1"/>
    </source>
</evidence>
<evidence type="ECO:0000313" key="2">
    <source>
        <dbReference type="Proteomes" id="UP001066276"/>
    </source>
</evidence>
<keyword evidence="2" id="KW-1185">Reference proteome</keyword>
<name>A0AAV7TZE8_PLEWA</name>